<evidence type="ECO:0000256" key="8">
    <source>
        <dbReference type="SAM" id="Phobius"/>
    </source>
</evidence>
<feature type="transmembrane region" description="Helical" evidence="8">
    <location>
        <begin position="100"/>
        <end position="133"/>
    </location>
</feature>
<evidence type="ECO:0000256" key="7">
    <source>
        <dbReference type="PIRSR" id="PIRSR600715-1"/>
    </source>
</evidence>
<evidence type="ECO:0000256" key="1">
    <source>
        <dbReference type="ARBA" id="ARBA00004651"/>
    </source>
</evidence>
<feature type="transmembrane region" description="Helical" evidence="8">
    <location>
        <begin position="225"/>
        <end position="243"/>
    </location>
</feature>
<feature type="transmembrane region" description="Helical" evidence="8">
    <location>
        <begin position="145"/>
        <end position="163"/>
    </location>
</feature>
<evidence type="ECO:0000313" key="9">
    <source>
        <dbReference type="EMBL" id="PPZ90537.1"/>
    </source>
</evidence>
<feature type="binding site" evidence="7">
    <location>
        <position position="140"/>
    </location>
    <ligand>
        <name>Mg(2+)</name>
        <dbReference type="ChEBI" id="CHEBI:18420"/>
    </ligand>
</feature>
<keyword evidence="4 8" id="KW-0812">Transmembrane</keyword>
<feature type="transmembrane region" description="Helical" evidence="8">
    <location>
        <begin position="72"/>
        <end position="88"/>
    </location>
</feature>
<protein>
    <submittedName>
        <fullName evidence="9">UDP-GlcNAc--UDP-phosphate GlcNAc-1-phosphate transferase</fullName>
    </submittedName>
</protein>
<organism evidence="9 10">
    <name type="scientific">Cloacibacterium normanense</name>
    <dbReference type="NCBI Taxonomy" id="237258"/>
    <lineage>
        <taxon>Bacteria</taxon>
        <taxon>Pseudomonadati</taxon>
        <taxon>Bacteroidota</taxon>
        <taxon>Flavobacteriia</taxon>
        <taxon>Flavobacteriales</taxon>
        <taxon>Weeksellaceae</taxon>
    </lineage>
</organism>
<reference evidence="9 10" key="1">
    <citation type="submission" date="2018-02" db="EMBL/GenBank/DDBJ databases">
        <title>Draft genome sequence of bacterial isolates from marine environment.</title>
        <authorList>
            <person name="Singh S.K."/>
            <person name="Hill R."/>
            <person name="Major S."/>
            <person name="Cai H."/>
            <person name="Li Y."/>
        </authorList>
    </citation>
    <scope>NUCLEOTIDE SEQUENCE [LARGE SCALE GENOMIC DNA]</scope>
    <source>
        <strain evidence="9 10">IMET F</strain>
    </source>
</reference>
<evidence type="ECO:0000256" key="2">
    <source>
        <dbReference type="ARBA" id="ARBA00022475"/>
    </source>
</evidence>
<evidence type="ECO:0000256" key="4">
    <source>
        <dbReference type="ARBA" id="ARBA00022692"/>
    </source>
</evidence>
<keyword evidence="2" id="KW-1003">Cell membrane</keyword>
<dbReference type="GO" id="GO:0071555">
    <property type="term" value="P:cell wall organization"/>
    <property type="evidence" value="ECO:0007669"/>
    <property type="project" value="TreeGrafter"/>
</dbReference>
<accession>A0A2S7I1U7</accession>
<dbReference type="PANTHER" id="PTHR22926">
    <property type="entry name" value="PHOSPHO-N-ACETYLMURAMOYL-PENTAPEPTIDE-TRANSFERASE"/>
    <property type="match status" value="1"/>
</dbReference>
<dbReference type="GO" id="GO:0005886">
    <property type="term" value="C:plasma membrane"/>
    <property type="evidence" value="ECO:0007669"/>
    <property type="project" value="UniProtKB-SubCell"/>
</dbReference>
<dbReference type="CDD" id="cd06854">
    <property type="entry name" value="GT_WbpL_WbcO_like"/>
    <property type="match status" value="1"/>
</dbReference>
<feature type="transmembrane region" description="Helical" evidence="8">
    <location>
        <begin position="301"/>
        <end position="320"/>
    </location>
</feature>
<dbReference type="RefSeq" id="WP_104794446.1">
    <property type="nucleotide sequence ID" value="NZ_PTPZ01000010.1"/>
</dbReference>
<feature type="binding site" evidence="7">
    <location>
        <position position="201"/>
    </location>
    <ligand>
        <name>Mg(2+)</name>
        <dbReference type="ChEBI" id="CHEBI:18420"/>
    </ligand>
</feature>
<gene>
    <name evidence="9" type="ORF">C3729_12435</name>
</gene>
<dbReference type="Proteomes" id="UP000238565">
    <property type="component" value="Unassembled WGS sequence"/>
</dbReference>
<dbReference type="AlphaFoldDB" id="A0A2S7I1U7"/>
<feature type="transmembrane region" description="Helical" evidence="8">
    <location>
        <begin position="42"/>
        <end position="60"/>
    </location>
</feature>
<dbReference type="GO" id="GO:0046872">
    <property type="term" value="F:metal ion binding"/>
    <property type="evidence" value="ECO:0007669"/>
    <property type="project" value="UniProtKB-KW"/>
</dbReference>
<keyword evidence="5 8" id="KW-1133">Transmembrane helix</keyword>
<feature type="transmembrane region" description="Helical" evidence="8">
    <location>
        <begin position="273"/>
        <end position="295"/>
    </location>
</feature>
<feature type="transmembrane region" description="Helical" evidence="8">
    <location>
        <begin position="175"/>
        <end position="191"/>
    </location>
</feature>
<comment type="caution">
    <text evidence="9">The sequence shown here is derived from an EMBL/GenBank/DDBJ whole genome shotgun (WGS) entry which is preliminary data.</text>
</comment>
<keyword evidence="7" id="KW-0460">Magnesium</keyword>
<keyword evidence="3 9" id="KW-0808">Transferase</keyword>
<evidence type="ECO:0000313" key="10">
    <source>
        <dbReference type="Proteomes" id="UP000238565"/>
    </source>
</evidence>
<comment type="cofactor">
    <cofactor evidence="7">
        <name>Mg(2+)</name>
        <dbReference type="ChEBI" id="CHEBI:18420"/>
    </cofactor>
</comment>
<comment type="subcellular location">
    <subcellularLocation>
        <location evidence="1">Cell membrane</location>
        <topology evidence="1">Multi-pass membrane protein</topology>
    </subcellularLocation>
</comment>
<evidence type="ECO:0000256" key="5">
    <source>
        <dbReference type="ARBA" id="ARBA00022989"/>
    </source>
</evidence>
<dbReference type="InterPro" id="IPR000715">
    <property type="entry name" value="Glycosyl_transferase_4"/>
</dbReference>
<name>A0A2S7I1U7_9FLAO</name>
<keyword evidence="7" id="KW-0479">Metal-binding</keyword>
<evidence type="ECO:0000256" key="6">
    <source>
        <dbReference type="ARBA" id="ARBA00023136"/>
    </source>
</evidence>
<dbReference type="GO" id="GO:0016780">
    <property type="term" value="F:phosphotransferase activity, for other substituted phosphate groups"/>
    <property type="evidence" value="ECO:0007669"/>
    <property type="project" value="InterPro"/>
</dbReference>
<dbReference type="EMBL" id="PTPZ01000010">
    <property type="protein sequence ID" value="PPZ90537.1"/>
    <property type="molecule type" value="Genomic_DNA"/>
</dbReference>
<proteinExistence type="predicted"/>
<keyword evidence="6 8" id="KW-0472">Membrane</keyword>
<dbReference type="PANTHER" id="PTHR22926:SF3">
    <property type="entry name" value="UNDECAPRENYL-PHOSPHATE ALPHA-N-ACETYLGLUCOSAMINYL 1-PHOSPHATE TRANSFERASE"/>
    <property type="match status" value="1"/>
</dbReference>
<evidence type="ECO:0000256" key="3">
    <source>
        <dbReference type="ARBA" id="ARBA00022679"/>
    </source>
</evidence>
<sequence length="326" mass="38064">MEFIIVTFILLVLELLYFRIADKFNIIDKPNHRSSHTKVTLRGGGIIFPIAFLLYFASSILYRKDTFLPKEYWAFGLGLLILSVISFLDDILDLSTKLRLFFHFISVSLLIYFLGILFILPIWLLPIVFIFIIGVLNAYNFMDGINGITGLYSFVILSTLYYINQYKIIFTDVNFIIYPVLASLVFLFFNFRKKAKCFAGDVGSMSIAFWVLALLGLLVVKTQELTYLLFIGVYGIEVIFTIIQRIKLKENIFEAHRHHLYQLLVNKMKWSHLLVSTMYGVIQLLINFSIIYWKLNFVEGILYLIFPTLTMYVLAKFYIFKTTETY</sequence>
<dbReference type="GO" id="GO:0044038">
    <property type="term" value="P:cell wall macromolecule biosynthetic process"/>
    <property type="evidence" value="ECO:0007669"/>
    <property type="project" value="TreeGrafter"/>
</dbReference>
<feature type="transmembrane region" description="Helical" evidence="8">
    <location>
        <begin position="198"/>
        <end position="219"/>
    </location>
</feature>
<dbReference type="GO" id="GO:0009103">
    <property type="term" value="P:lipopolysaccharide biosynthetic process"/>
    <property type="evidence" value="ECO:0007669"/>
    <property type="project" value="TreeGrafter"/>
</dbReference>
<dbReference type="Pfam" id="PF00953">
    <property type="entry name" value="Glycos_transf_4"/>
    <property type="match status" value="1"/>
</dbReference>